<organism evidence="2 3">
    <name type="scientific">Triparma columacea</name>
    <dbReference type="NCBI Taxonomy" id="722753"/>
    <lineage>
        <taxon>Eukaryota</taxon>
        <taxon>Sar</taxon>
        <taxon>Stramenopiles</taxon>
        <taxon>Ochrophyta</taxon>
        <taxon>Bolidophyceae</taxon>
        <taxon>Parmales</taxon>
        <taxon>Triparmaceae</taxon>
        <taxon>Triparma</taxon>
    </lineage>
</organism>
<protein>
    <submittedName>
        <fullName evidence="2">Uncharacterized protein</fullName>
    </submittedName>
</protein>
<proteinExistence type="predicted"/>
<evidence type="ECO:0000256" key="1">
    <source>
        <dbReference type="SAM" id="MobiDB-lite"/>
    </source>
</evidence>
<dbReference type="EMBL" id="BRYA01000176">
    <property type="protein sequence ID" value="GMI42626.1"/>
    <property type="molecule type" value="Genomic_DNA"/>
</dbReference>
<comment type="caution">
    <text evidence="2">The sequence shown here is derived from an EMBL/GenBank/DDBJ whole genome shotgun (WGS) entry which is preliminary data.</text>
</comment>
<reference evidence="3" key="1">
    <citation type="journal article" date="2023" name="Commun. Biol.">
        <title>Genome analysis of Parmales, the sister group of diatoms, reveals the evolutionary specialization of diatoms from phago-mixotrophs to photoautotrophs.</title>
        <authorList>
            <person name="Ban H."/>
            <person name="Sato S."/>
            <person name="Yoshikawa S."/>
            <person name="Yamada K."/>
            <person name="Nakamura Y."/>
            <person name="Ichinomiya M."/>
            <person name="Sato N."/>
            <person name="Blanc-Mathieu R."/>
            <person name="Endo H."/>
            <person name="Kuwata A."/>
            <person name="Ogata H."/>
        </authorList>
    </citation>
    <scope>NUCLEOTIDE SEQUENCE [LARGE SCALE GENOMIC DNA]</scope>
</reference>
<dbReference type="Proteomes" id="UP001165065">
    <property type="component" value="Unassembled WGS sequence"/>
</dbReference>
<feature type="region of interest" description="Disordered" evidence="1">
    <location>
        <begin position="92"/>
        <end position="114"/>
    </location>
</feature>
<keyword evidence="3" id="KW-1185">Reference proteome</keyword>
<feature type="region of interest" description="Disordered" evidence="1">
    <location>
        <begin position="213"/>
        <end position="261"/>
    </location>
</feature>
<feature type="compositionally biased region" description="Pro residues" evidence="1">
    <location>
        <begin position="95"/>
        <end position="107"/>
    </location>
</feature>
<sequence length="624" mass="67514">MEQLVELANDINLTHEIYDTLEGVKNDIEYSSPTPTSFSSFLSSGFNSLPPPSHGCDDENSDLIYQIVAPSIASALSDIHFRITPKLLDQLMAPPSLPPPPPSPPPTSHLSQPSYTSEWLSGSVLLRLLVSTFLSPTDQHDFAMETLSTSSFGASSLERISSHSINSILMLSASLSSLSSSPDSVRPRRLQSMLEGTLTMVHQCLFPRAYMDSDESSASGFGIDEEGEDEDEDEDKTPPLSPPPSSVTQPNPPAPPTQTPTMQANLHKLISSFIPPSITILTHLNTPPCLNPSLLKTSSMLVGLITQTLATTAPPSPSISTLLSDALSSVPSITILDILSHPRRLNQYKKTNSLSPEEVDATDFEDPEAEIGDDDSEPSTFCLSTLPFEASPPWSAHGISVIAQKKFVSDSLPSVLVPARIFDLGWPHVHIFLKWGEETSSFDRTASAITLANFVLDKIPSSHLSPPLQTLTKPSQLLLNALINYKNLSTSVPALLLKLSSKLQDEELSQNFFLSLIKAAPSPPLKAILFNIYKKSSPTPANAAAVLTPFLDEMASLSSDSPDLIPTLMDSRDIYHECVIYLAQNPSAFDPSTVAAAKAFSKDVLAPNKIWQLDLLSDALDRLA</sequence>
<evidence type="ECO:0000313" key="2">
    <source>
        <dbReference type="EMBL" id="GMI42626.1"/>
    </source>
</evidence>
<feature type="compositionally biased region" description="Acidic residues" evidence="1">
    <location>
        <begin position="223"/>
        <end position="235"/>
    </location>
</feature>
<evidence type="ECO:0000313" key="3">
    <source>
        <dbReference type="Proteomes" id="UP001165065"/>
    </source>
</evidence>
<name>A0A9W7GD29_9STRA</name>
<dbReference type="AlphaFoldDB" id="A0A9W7GD29"/>
<gene>
    <name evidence="2" type="ORF">TrCOL_g4591</name>
</gene>
<dbReference type="OrthoDB" id="198788at2759"/>
<feature type="compositionally biased region" description="Pro residues" evidence="1">
    <location>
        <begin position="239"/>
        <end position="258"/>
    </location>
</feature>
<accession>A0A9W7GD29</accession>